<evidence type="ECO:0000313" key="11">
    <source>
        <dbReference type="Proteomes" id="UP000576225"/>
    </source>
</evidence>
<dbReference type="CDD" id="cd02440">
    <property type="entry name" value="AdoMet_MTases"/>
    <property type="match status" value="1"/>
</dbReference>
<evidence type="ECO:0000256" key="4">
    <source>
        <dbReference type="ARBA" id="ARBA00022603"/>
    </source>
</evidence>
<accession>A0A848AWJ0</accession>
<dbReference type="GO" id="GO:0005737">
    <property type="term" value="C:cytoplasm"/>
    <property type="evidence" value="ECO:0007669"/>
    <property type="project" value="UniProtKB-SubCell"/>
</dbReference>
<evidence type="ECO:0000256" key="8">
    <source>
        <dbReference type="ARBA" id="ARBA00038091"/>
    </source>
</evidence>
<evidence type="ECO:0000259" key="9">
    <source>
        <dbReference type="SMART" id="SM00359"/>
    </source>
</evidence>
<dbReference type="InterPro" id="IPR041532">
    <property type="entry name" value="RlmI-like_PUA"/>
</dbReference>
<comment type="subcellular location">
    <subcellularLocation>
        <location evidence="1">Cytoplasm</location>
    </subcellularLocation>
</comment>
<comment type="caution">
    <text evidence="10">The sequence shown here is derived from an EMBL/GenBank/DDBJ whole genome shotgun (WGS) entry which is preliminary data.</text>
</comment>
<dbReference type="PROSITE" id="PS50890">
    <property type="entry name" value="PUA"/>
    <property type="match status" value="1"/>
</dbReference>
<dbReference type="Pfam" id="PF10672">
    <property type="entry name" value="Methyltrans_SAM"/>
    <property type="match status" value="1"/>
</dbReference>
<dbReference type="GO" id="GO:0006364">
    <property type="term" value="P:rRNA processing"/>
    <property type="evidence" value="ECO:0007669"/>
    <property type="project" value="UniProtKB-KW"/>
</dbReference>
<dbReference type="InterPro" id="IPR036974">
    <property type="entry name" value="PUA_sf"/>
</dbReference>
<gene>
    <name evidence="10" type="ORF">HF882_07675</name>
</gene>
<dbReference type="Gene3D" id="3.40.50.150">
    <property type="entry name" value="Vaccinia Virus protein VP39"/>
    <property type="match status" value="1"/>
</dbReference>
<dbReference type="CDD" id="cd11572">
    <property type="entry name" value="RlmI_M_like"/>
    <property type="match status" value="1"/>
</dbReference>
<reference evidence="10 11" key="1">
    <citation type="submission" date="2020-04" db="EMBL/GenBank/DDBJ databases">
        <authorList>
            <person name="Hitch T.C.A."/>
            <person name="Wylensek D."/>
            <person name="Clavel T."/>
        </authorList>
    </citation>
    <scope>NUCLEOTIDE SEQUENCE [LARGE SCALE GENOMIC DNA]</scope>
    <source>
        <strain evidence="10 11">COR2-253-APC-1A</strain>
    </source>
</reference>
<dbReference type="InterPro" id="IPR019614">
    <property type="entry name" value="SAM-dep_methyl-trfase"/>
</dbReference>
<dbReference type="InterPro" id="IPR002478">
    <property type="entry name" value="PUA"/>
</dbReference>
<feature type="domain" description="PUA" evidence="9">
    <location>
        <begin position="1"/>
        <end position="84"/>
    </location>
</feature>
<dbReference type="Pfam" id="PF17785">
    <property type="entry name" value="PUA_3"/>
    <property type="match status" value="1"/>
</dbReference>
<dbReference type="InterPro" id="IPR015947">
    <property type="entry name" value="PUA-like_sf"/>
</dbReference>
<dbReference type="Gene3D" id="3.30.750.80">
    <property type="entry name" value="RNA methyltransferase domain (HRMD) like"/>
    <property type="match status" value="1"/>
</dbReference>
<keyword evidence="7" id="KW-0694">RNA-binding</keyword>
<dbReference type="AlphaFoldDB" id="A0A848AWJ0"/>
<evidence type="ECO:0000256" key="2">
    <source>
        <dbReference type="ARBA" id="ARBA00022490"/>
    </source>
</evidence>
<dbReference type="Gene3D" id="2.30.130.10">
    <property type="entry name" value="PUA domain"/>
    <property type="match status" value="1"/>
</dbReference>
<evidence type="ECO:0000256" key="3">
    <source>
        <dbReference type="ARBA" id="ARBA00022552"/>
    </source>
</evidence>
<dbReference type="SMART" id="SM00359">
    <property type="entry name" value="PUA"/>
    <property type="match status" value="1"/>
</dbReference>
<keyword evidence="4 10" id="KW-0489">Methyltransferase</keyword>
<keyword evidence="3" id="KW-0698">rRNA processing</keyword>
<dbReference type="Proteomes" id="UP000576225">
    <property type="component" value="Unassembled WGS sequence"/>
</dbReference>
<dbReference type="GO" id="GO:0032259">
    <property type="term" value="P:methylation"/>
    <property type="evidence" value="ECO:0007669"/>
    <property type="project" value="UniProtKB-KW"/>
</dbReference>
<organism evidence="10 11">
    <name type="scientific">Victivallis vadensis</name>
    <dbReference type="NCBI Taxonomy" id="172901"/>
    <lineage>
        <taxon>Bacteria</taxon>
        <taxon>Pseudomonadati</taxon>
        <taxon>Lentisphaerota</taxon>
        <taxon>Lentisphaeria</taxon>
        <taxon>Victivallales</taxon>
        <taxon>Victivallaceae</taxon>
        <taxon>Victivallis</taxon>
    </lineage>
</organism>
<dbReference type="SUPFAM" id="SSF53335">
    <property type="entry name" value="S-adenosyl-L-methionine-dependent methyltransferases"/>
    <property type="match status" value="1"/>
</dbReference>
<evidence type="ECO:0000256" key="6">
    <source>
        <dbReference type="ARBA" id="ARBA00022691"/>
    </source>
</evidence>
<keyword evidence="6" id="KW-0949">S-adenosyl-L-methionine</keyword>
<dbReference type="GO" id="GO:0008168">
    <property type="term" value="F:methyltransferase activity"/>
    <property type="evidence" value="ECO:0007669"/>
    <property type="project" value="UniProtKB-KW"/>
</dbReference>
<evidence type="ECO:0000313" key="10">
    <source>
        <dbReference type="EMBL" id="NMD86457.1"/>
    </source>
</evidence>
<comment type="similarity">
    <text evidence="8">Belongs to the methyltransferase superfamily. RlmI family.</text>
</comment>
<dbReference type="PANTHER" id="PTHR42873:SF1">
    <property type="entry name" value="S-ADENOSYLMETHIONINE-DEPENDENT METHYLTRANSFERASE DOMAIN-CONTAINING PROTEIN"/>
    <property type="match status" value="1"/>
</dbReference>
<dbReference type="CDD" id="cd21153">
    <property type="entry name" value="PUA_RlmI"/>
    <property type="match status" value="1"/>
</dbReference>
<dbReference type="InterPro" id="IPR029063">
    <property type="entry name" value="SAM-dependent_MTases_sf"/>
</dbReference>
<protein>
    <submittedName>
        <fullName evidence="10">Methyltransferase domain-containing protein</fullName>
    </submittedName>
</protein>
<evidence type="ECO:0000256" key="1">
    <source>
        <dbReference type="ARBA" id="ARBA00004496"/>
    </source>
</evidence>
<dbReference type="SUPFAM" id="SSF88697">
    <property type="entry name" value="PUA domain-like"/>
    <property type="match status" value="1"/>
</dbReference>
<dbReference type="EMBL" id="JABAEW010000011">
    <property type="protein sequence ID" value="NMD86457.1"/>
    <property type="molecule type" value="Genomic_DNA"/>
</dbReference>
<proteinExistence type="inferred from homology"/>
<evidence type="ECO:0000256" key="5">
    <source>
        <dbReference type="ARBA" id="ARBA00022679"/>
    </source>
</evidence>
<evidence type="ECO:0000256" key="7">
    <source>
        <dbReference type="ARBA" id="ARBA00022884"/>
    </source>
</evidence>
<dbReference type="GO" id="GO:0003723">
    <property type="term" value="F:RNA binding"/>
    <property type="evidence" value="ECO:0007669"/>
    <property type="project" value="UniProtKB-KW"/>
</dbReference>
<sequence>MKLNPGREKSLLRRHVWIFSGAVADYPGEAAPGETVEVFDAKNNFLARAAYSPDSQLIARVWTFDRDEQIDEAFFARRIKAAVEYRHFLKLDDPKGGCRLINSEADGLPGLVVDRYAGVLVIQITSAGIEFHRDTIVKLLAEITGAASIYERSDVSVRAKEGLAERSGLLYGAQPPNPVIIEENGARFAVDVRHGQKSGFYFDQRCARAAVAAYADGRTVLNAFSYTGAFAVSALLAGAGHVINIDSSAPALKQAAHNLEMNKIKPERYENRTADVFTELRRLVEEGRRFDLVILDPPKFIESQKALVRGCRAYQDIARLGYRLLNPGGLLFNFSCSGLMTPELFQKITADAALDAGVRARLVRHLEQAPDHPVSLAVPEGFYLKGLVTRIDAE</sequence>
<keyword evidence="2" id="KW-0963">Cytoplasm</keyword>
<name>A0A848AWJ0_9BACT</name>
<keyword evidence="5 10" id="KW-0808">Transferase</keyword>
<dbReference type="PANTHER" id="PTHR42873">
    <property type="entry name" value="RIBOSOMAL RNA LARGE SUBUNIT METHYLTRANSFERASE"/>
    <property type="match status" value="1"/>
</dbReference>